<evidence type="ECO:0000256" key="10">
    <source>
        <dbReference type="HAMAP-Rule" id="MF_00321"/>
    </source>
</evidence>
<evidence type="ECO:0000313" key="12">
    <source>
        <dbReference type="EMBL" id="MDW2852554.1"/>
    </source>
</evidence>
<protein>
    <recommendedName>
        <fullName evidence="10">Probable GTP-binding protein EngB</fullName>
    </recommendedName>
</protein>
<dbReference type="Pfam" id="PF01926">
    <property type="entry name" value="MMR_HSR1"/>
    <property type="match status" value="1"/>
</dbReference>
<comment type="function">
    <text evidence="10">Necessary for normal cell division and for the maintenance of normal septation.</text>
</comment>
<dbReference type="InterPro" id="IPR019987">
    <property type="entry name" value="GTP-bd_ribosome_bio_YsxC"/>
</dbReference>
<dbReference type="NCBIfam" id="TIGR00231">
    <property type="entry name" value="small_GTP"/>
    <property type="match status" value="1"/>
</dbReference>
<dbReference type="InterPro" id="IPR005225">
    <property type="entry name" value="Small_GTP-bd"/>
</dbReference>
<evidence type="ECO:0000256" key="5">
    <source>
        <dbReference type="ARBA" id="ARBA00022741"/>
    </source>
</evidence>
<dbReference type="GO" id="GO:0000917">
    <property type="term" value="P:division septum assembly"/>
    <property type="evidence" value="ECO:0007669"/>
    <property type="project" value="UniProtKB-KW"/>
</dbReference>
<dbReference type="CDD" id="cd01876">
    <property type="entry name" value="YihA_EngB"/>
    <property type="match status" value="1"/>
</dbReference>
<dbReference type="GO" id="GO:0046872">
    <property type="term" value="F:metal ion binding"/>
    <property type="evidence" value="ECO:0007669"/>
    <property type="project" value="UniProtKB-KW"/>
</dbReference>
<dbReference type="EMBL" id="JAWPET010000005">
    <property type="protein sequence ID" value="MDW2852554.1"/>
    <property type="molecule type" value="Genomic_DNA"/>
</dbReference>
<dbReference type="GO" id="GO:0005829">
    <property type="term" value="C:cytosol"/>
    <property type="evidence" value="ECO:0007669"/>
    <property type="project" value="TreeGrafter"/>
</dbReference>
<gene>
    <name evidence="12" type="primary">yihA</name>
    <name evidence="10" type="synonym">engB</name>
    <name evidence="12" type="ORF">R7V46_01330</name>
</gene>
<evidence type="ECO:0000256" key="4">
    <source>
        <dbReference type="ARBA" id="ARBA00022723"/>
    </source>
</evidence>
<evidence type="ECO:0000256" key="1">
    <source>
        <dbReference type="ARBA" id="ARBA00001946"/>
    </source>
</evidence>
<dbReference type="HAMAP" id="MF_00321">
    <property type="entry name" value="GTPase_EngB"/>
    <property type="match status" value="1"/>
</dbReference>
<reference evidence="12" key="1">
    <citation type="submission" date="2023-10" db="EMBL/GenBank/DDBJ databases">
        <title>Genome sequences of Mycoplasma ovipneumoniae isolated from goats.</title>
        <authorList>
            <person name="Spergser J."/>
        </authorList>
    </citation>
    <scope>NUCLEOTIDE SEQUENCE</scope>
    <source>
        <strain evidence="12">2167_2</strain>
    </source>
</reference>
<dbReference type="PROSITE" id="PS51706">
    <property type="entry name" value="G_ENGB"/>
    <property type="match status" value="1"/>
</dbReference>
<feature type="domain" description="EngB-type G" evidence="11">
    <location>
        <begin position="14"/>
        <end position="181"/>
    </location>
</feature>
<evidence type="ECO:0000256" key="2">
    <source>
        <dbReference type="ARBA" id="ARBA00009638"/>
    </source>
</evidence>
<dbReference type="InterPro" id="IPR030393">
    <property type="entry name" value="G_ENGB_dom"/>
</dbReference>
<proteinExistence type="inferred from homology"/>
<keyword evidence="7 10" id="KW-0342">GTP-binding</keyword>
<keyword evidence="6" id="KW-0460">Magnesium</keyword>
<evidence type="ECO:0000256" key="3">
    <source>
        <dbReference type="ARBA" id="ARBA00022618"/>
    </source>
</evidence>
<name>A0AAP6CV40_9BACT</name>
<dbReference type="InterPro" id="IPR027417">
    <property type="entry name" value="P-loop_NTPase"/>
</dbReference>
<dbReference type="Proteomes" id="UP001281096">
    <property type="component" value="Unassembled WGS sequence"/>
</dbReference>
<evidence type="ECO:0000256" key="7">
    <source>
        <dbReference type="ARBA" id="ARBA00023134"/>
    </source>
</evidence>
<keyword evidence="5 10" id="KW-0547">Nucleotide-binding</keyword>
<evidence type="ECO:0000256" key="8">
    <source>
        <dbReference type="ARBA" id="ARBA00023210"/>
    </source>
</evidence>
<keyword evidence="3 10" id="KW-0132">Cell division</keyword>
<keyword evidence="8 10" id="KW-0717">Septation</keyword>
<dbReference type="GO" id="GO:0005525">
    <property type="term" value="F:GTP binding"/>
    <property type="evidence" value="ECO:0007669"/>
    <property type="project" value="UniProtKB-UniRule"/>
</dbReference>
<keyword evidence="9 10" id="KW-0131">Cell cycle</keyword>
<dbReference type="NCBIfam" id="TIGR03598">
    <property type="entry name" value="GTPase_YsxC"/>
    <property type="match status" value="1"/>
</dbReference>
<organism evidence="12 13">
    <name type="scientific">Mesomycoplasma ovipneumoniae</name>
    <dbReference type="NCBI Taxonomy" id="29562"/>
    <lineage>
        <taxon>Bacteria</taxon>
        <taxon>Bacillati</taxon>
        <taxon>Mycoplasmatota</taxon>
        <taxon>Mycoplasmoidales</taxon>
        <taxon>Metamycoplasmataceae</taxon>
        <taxon>Mesomycoplasma</taxon>
    </lineage>
</organism>
<dbReference type="AlphaFoldDB" id="A0AAP6CV40"/>
<comment type="similarity">
    <text evidence="2 10">Belongs to the TRAFAC class TrmE-Era-EngA-EngB-Septin-like GTPase superfamily. EngB GTPase family.</text>
</comment>
<dbReference type="RefSeq" id="WP_318042975.1">
    <property type="nucleotide sequence ID" value="NZ_JAWPES010000003.1"/>
</dbReference>
<evidence type="ECO:0000256" key="9">
    <source>
        <dbReference type="ARBA" id="ARBA00023306"/>
    </source>
</evidence>
<evidence type="ECO:0000256" key="6">
    <source>
        <dbReference type="ARBA" id="ARBA00022842"/>
    </source>
</evidence>
<dbReference type="InterPro" id="IPR006073">
    <property type="entry name" value="GTP-bd"/>
</dbReference>
<comment type="cofactor">
    <cofactor evidence="1">
        <name>Mg(2+)</name>
        <dbReference type="ChEBI" id="CHEBI:18420"/>
    </cofactor>
</comment>
<dbReference type="SUPFAM" id="SSF52540">
    <property type="entry name" value="P-loop containing nucleoside triphosphate hydrolases"/>
    <property type="match status" value="1"/>
</dbReference>
<sequence>MWKFLKSCPEQCYFEDQFAFIGRSNVGKSSLINALARQKIARISSTPGKTQLLNYYQTSQNKLIVDLPGYGYARLSHAKKDQIESMVFNYFSKNSNILLVFLLIDSQIGFTDLDFSMIEFLVSLNIKVQILANKIDKTNQSQRSKLLKVCKNLSLECLNVSAKTGTNLDKIHQIINQEKKINL</sequence>
<evidence type="ECO:0000313" key="13">
    <source>
        <dbReference type="Proteomes" id="UP001281096"/>
    </source>
</evidence>
<evidence type="ECO:0000259" key="11">
    <source>
        <dbReference type="PROSITE" id="PS51706"/>
    </source>
</evidence>
<dbReference type="PANTHER" id="PTHR11649">
    <property type="entry name" value="MSS1/TRME-RELATED GTP-BINDING PROTEIN"/>
    <property type="match status" value="1"/>
</dbReference>
<dbReference type="Gene3D" id="3.40.50.300">
    <property type="entry name" value="P-loop containing nucleotide triphosphate hydrolases"/>
    <property type="match status" value="1"/>
</dbReference>
<comment type="caution">
    <text evidence="12">The sequence shown here is derived from an EMBL/GenBank/DDBJ whole genome shotgun (WGS) entry which is preliminary data.</text>
</comment>
<keyword evidence="4" id="KW-0479">Metal-binding</keyword>
<dbReference type="PANTHER" id="PTHR11649:SF13">
    <property type="entry name" value="ENGB-TYPE G DOMAIN-CONTAINING PROTEIN"/>
    <property type="match status" value="1"/>
</dbReference>
<accession>A0AAP6CV40</accession>